<feature type="region of interest" description="Disordered" evidence="1">
    <location>
        <begin position="115"/>
        <end position="141"/>
    </location>
</feature>
<evidence type="ECO:0008006" key="4">
    <source>
        <dbReference type="Google" id="ProtNLM"/>
    </source>
</evidence>
<feature type="region of interest" description="Disordered" evidence="1">
    <location>
        <begin position="325"/>
        <end position="390"/>
    </location>
</feature>
<proteinExistence type="predicted"/>
<protein>
    <recommendedName>
        <fullName evidence="4">Ubiquitin-conjugating enzyme</fullName>
    </recommendedName>
</protein>
<dbReference type="Proteomes" id="UP000829364">
    <property type="component" value="Chromosome 3"/>
</dbReference>
<feature type="region of interest" description="Disordered" evidence="1">
    <location>
        <begin position="39"/>
        <end position="60"/>
    </location>
</feature>
<dbReference type="GeneID" id="72066322"/>
<dbReference type="RefSeq" id="XP_047841553.1">
    <property type="nucleotide sequence ID" value="XM_047985576.1"/>
</dbReference>
<name>A0A9Q8QF31_9HYPO</name>
<dbReference type="AlphaFoldDB" id="A0A9Q8QF31"/>
<organism evidence="2 3">
    <name type="scientific">Purpureocillium takamizusanense</name>
    <dbReference type="NCBI Taxonomy" id="2060973"/>
    <lineage>
        <taxon>Eukaryota</taxon>
        <taxon>Fungi</taxon>
        <taxon>Dikarya</taxon>
        <taxon>Ascomycota</taxon>
        <taxon>Pezizomycotina</taxon>
        <taxon>Sordariomycetes</taxon>
        <taxon>Hypocreomycetidae</taxon>
        <taxon>Hypocreales</taxon>
        <taxon>Ophiocordycipitaceae</taxon>
        <taxon>Purpureocillium</taxon>
    </lineage>
</organism>
<dbReference type="OrthoDB" id="3925971at2759"/>
<sequence>MRRLPYLPAHDPRHRAAALALYRALIRSARQVPLPKDLLHSQPAASSGSSTPSSRGGPIGEVVRRRVAGNRGYTSLRLVFASLAAGYRFLGVLARARDAASPENAQLVAHIRATAQRRDNDAAAAAESRSRRRGAPFVPEPLPEPLLVNVAPPGHPPEYVSSTLPRPRATLGGSSSAPRRVPSLCITSDGQPFLRISKPQPRALSRMVGRKGLFFQRHILKIVEIDEDLMPAAKLEDEWDGHVAKLMRLEGVTPVELEDANMPGGQYGASHGGTAKSVAADTSSYSWSVQITRLWWEWRIEQMWQDWTARGTALTRIVEEERALAEMERKDDRNNNNSVEDQSRQAAREAPQAHADPDPPNAKTTRPTTRDDDDSSSSSSTLPNVAEYAAPPDPLASAIRSRLGHAGVAQLNGKDPFLSPAWATLVDVTRPRITRWLVGGAAGRKPGDVTAR</sequence>
<evidence type="ECO:0000313" key="2">
    <source>
        <dbReference type="EMBL" id="UNI18072.1"/>
    </source>
</evidence>
<evidence type="ECO:0000256" key="1">
    <source>
        <dbReference type="SAM" id="MobiDB-lite"/>
    </source>
</evidence>
<dbReference type="KEGG" id="ptkz:JDV02_004367"/>
<accession>A0A9Q8QF31</accession>
<gene>
    <name evidence="2" type="ORF">JDV02_004367</name>
</gene>
<keyword evidence="3" id="KW-1185">Reference proteome</keyword>
<reference evidence="2" key="1">
    <citation type="submission" date="2021-11" db="EMBL/GenBank/DDBJ databases">
        <title>Purpureocillium_takamizusanense_genome.</title>
        <authorList>
            <person name="Nguyen N.-H."/>
        </authorList>
    </citation>
    <scope>NUCLEOTIDE SEQUENCE</scope>
    <source>
        <strain evidence="2">PT3</strain>
    </source>
</reference>
<dbReference type="EMBL" id="CP086356">
    <property type="protein sequence ID" value="UNI18072.1"/>
    <property type="molecule type" value="Genomic_DNA"/>
</dbReference>
<feature type="compositionally biased region" description="Low complexity" evidence="1">
    <location>
        <begin position="41"/>
        <end position="56"/>
    </location>
</feature>
<evidence type="ECO:0000313" key="3">
    <source>
        <dbReference type="Proteomes" id="UP000829364"/>
    </source>
</evidence>
<feature type="region of interest" description="Disordered" evidence="1">
    <location>
        <begin position="153"/>
        <end position="182"/>
    </location>
</feature>
<feature type="compositionally biased region" description="Basic and acidic residues" evidence="1">
    <location>
        <begin position="325"/>
        <end position="334"/>
    </location>
</feature>